<evidence type="ECO:0000256" key="2">
    <source>
        <dbReference type="ARBA" id="ARBA00023015"/>
    </source>
</evidence>
<evidence type="ECO:0000256" key="4">
    <source>
        <dbReference type="ARBA" id="ARBA00023163"/>
    </source>
</evidence>
<feature type="domain" description="RNA polymerase sigma-70 region 2" evidence="5">
    <location>
        <begin position="7"/>
        <end position="72"/>
    </location>
</feature>
<dbReference type="CDD" id="cd06171">
    <property type="entry name" value="Sigma70_r4"/>
    <property type="match status" value="1"/>
</dbReference>
<evidence type="ECO:0000259" key="6">
    <source>
        <dbReference type="Pfam" id="PF08281"/>
    </source>
</evidence>
<dbReference type="eggNOG" id="COG1595">
    <property type="taxonomic scope" value="Bacteria"/>
</dbReference>
<dbReference type="Gene3D" id="1.10.10.10">
    <property type="entry name" value="Winged helix-like DNA-binding domain superfamily/Winged helix DNA-binding domain"/>
    <property type="match status" value="1"/>
</dbReference>
<dbReference type="InterPro" id="IPR039425">
    <property type="entry name" value="RNA_pol_sigma-70-like"/>
</dbReference>
<evidence type="ECO:0000313" key="8">
    <source>
        <dbReference type="Proteomes" id="UP000009049"/>
    </source>
</evidence>
<dbReference type="EMBL" id="CP001712">
    <property type="protein sequence ID" value="EAR14798.1"/>
    <property type="molecule type" value="Genomic_DNA"/>
</dbReference>
<dbReference type="GO" id="GO:0006352">
    <property type="term" value="P:DNA-templated transcription initiation"/>
    <property type="evidence" value="ECO:0007669"/>
    <property type="project" value="InterPro"/>
</dbReference>
<accession>A4CMA6</accession>
<reference evidence="7 8" key="1">
    <citation type="journal article" date="2009" name="J. Bacteriol.">
        <title>Complete genome sequence of Robiginitalea biformata HTCC2501.</title>
        <authorList>
            <person name="Oh H.M."/>
            <person name="Giovannoni S.J."/>
            <person name="Lee K."/>
            <person name="Ferriera S."/>
            <person name="Johnson J."/>
            <person name="Cho J.C."/>
        </authorList>
    </citation>
    <scope>NUCLEOTIDE SEQUENCE [LARGE SCALE GENOMIC DNA]</scope>
    <source>
        <strain evidence="8">ATCC BAA-864 / HTCC2501 / KCTC 12146</strain>
    </source>
</reference>
<dbReference type="HOGENOM" id="CLU_047691_4_2_10"/>
<dbReference type="InterPro" id="IPR013324">
    <property type="entry name" value="RNA_pol_sigma_r3/r4-like"/>
</dbReference>
<sequence>MEALGALYDRHVDDLFAVSLYVCGDRSTAQDAIHDLFLDLYKYHKKLAPADNVRAYLITALRRRLYKAGKAKSRSLDDETNGARFLDQPGHFTESAEEVIVLKESQRGLRQSLHKALQTLTEHQKQAIQLRFTQDKSYEEIAKDLQLSVPSARTLVYRTLKAMRKAALSLFF</sequence>
<dbReference type="Proteomes" id="UP000009049">
    <property type="component" value="Chromosome"/>
</dbReference>
<dbReference type="Pfam" id="PF04542">
    <property type="entry name" value="Sigma70_r2"/>
    <property type="match status" value="1"/>
</dbReference>
<dbReference type="InterPro" id="IPR007627">
    <property type="entry name" value="RNA_pol_sigma70_r2"/>
</dbReference>
<dbReference type="STRING" id="313596.RB2501_10747"/>
<protein>
    <submittedName>
        <fullName evidence="7">Putative RNA polymerase ECF-type sigma factor</fullName>
    </submittedName>
</protein>
<dbReference type="AlphaFoldDB" id="A4CMA6"/>
<dbReference type="RefSeq" id="WP_015754119.1">
    <property type="nucleotide sequence ID" value="NC_013222.1"/>
</dbReference>
<dbReference type="GO" id="GO:0003677">
    <property type="term" value="F:DNA binding"/>
    <property type="evidence" value="ECO:0007669"/>
    <property type="project" value="InterPro"/>
</dbReference>
<organism evidence="7 8">
    <name type="scientific">Robiginitalea biformata (strain ATCC BAA-864 / DSM 15991 / KCTC 12146 / HTCC2501)</name>
    <dbReference type="NCBI Taxonomy" id="313596"/>
    <lineage>
        <taxon>Bacteria</taxon>
        <taxon>Pseudomonadati</taxon>
        <taxon>Bacteroidota</taxon>
        <taxon>Flavobacteriia</taxon>
        <taxon>Flavobacteriales</taxon>
        <taxon>Flavobacteriaceae</taxon>
        <taxon>Robiginitalea</taxon>
    </lineage>
</organism>
<proteinExistence type="inferred from homology"/>
<evidence type="ECO:0000256" key="1">
    <source>
        <dbReference type="ARBA" id="ARBA00010641"/>
    </source>
</evidence>
<comment type="similarity">
    <text evidence="1">Belongs to the sigma-70 factor family. ECF subfamily.</text>
</comment>
<feature type="domain" description="RNA polymerase sigma factor 70 region 4 type 2" evidence="6">
    <location>
        <begin position="111"/>
        <end position="163"/>
    </location>
</feature>
<dbReference type="Gene3D" id="1.10.1740.10">
    <property type="match status" value="1"/>
</dbReference>
<dbReference type="NCBIfam" id="TIGR02937">
    <property type="entry name" value="sigma70-ECF"/>
    <property type="match status" value="1"/>
</dbReference>
<dbReference type="PANTHER" id="PTHR43133">
    <property type="entry name" value="RNA POLYMERASE ECF-TYPE SIGMA FACTO"/>
    <property type="match status" value="1"/>
</dbReference>
<gene>
    <name evidence="7" type="ordered locus">RB2501_10747</name>
</gene>
<dbReference type="PANTHER" id="PTHR43133:SF46">
    <property type="entry name" value="RNA POLYMERASE SIGMA-70 FACTOR ECF SUBFAMILY"/>
    <property type="match status" value="1"/>
</dbReference>
<dbReference type="InterPro" id="IPR013249">
    <property type="entry name" value="RNA_pol_sigma70_r4_t2"/>
</dbReference>
<dbReference type="GO" id="GO:0016987">
    <property type="term" value="F:sigma factor activity"/>
    <property type="evidence" value="ECO:0007669"/>
    <property type="project" value="UniProtKB-KW"/>
</dbReference>
<evidence type="ECO:0000256" key="3">
    <source>
        <dbReference type="ARBA" id="ARBA00023082"/>
    </source>
</evidence>
<evidence type="ECO:0000259" key="5">
    <source>
        <dbReference type="Pfam" id="PF04542"/>
    </source>
</evidence>
<dbReference type="SUPFAM" id="SSF88659">
    <property type="entry name" value="Sigma3 and sigma4 domains of RNA polymerase sigma factors"/>
    <property type="match status" value="1"/>
</dbReference>
<keyword evidence="3" id="KW-0731">Sigma factor</keyword>
<dbReference type="Pfam" id="PF08281">
    <property type="entry name" value="Sigma70_r4_2"/>
    <property type="match status" value="1"/>
</dbReference>
<dbReference type="KEGG" id="rbi:RB2501_10747"/>
<dbReference type="InterPro" id="IPR014284">
    <property type="entry name" value="RNA_pol_sigma-70_dom"/>
</dbReference>
<keyword evidence="4" id="KW-0804">Transcription</keyword>
<dbReference type="SUPFAM" id="SSF88946">
    <property type="entry name" value="Sigma2 domain of RNA polymerase sigma factors"/>
    <property type="match status" value="1"/>
</dbReference>
<evidence type="ECO:0000313" key="7">
    <source>
        <dbReference type="EMBL" id="EAR14798.1"/>
    </source>
</evidence>
<dbReference type="InterPro" id="IPR013325">
    <property type="entry name" value="RNA_pol_sigma_r2"/>
</dbReference>
<keyword evidence="8" id="KW-1185">Reference proteome</keyword>
<name>A4CMA6_ROBBH</name>
<dbReference type="InterPro" id="IPR036388">
    <property type="entry name" value="WH-like_DNA-bd_sf"/>
</dbReference>
<keyword evidence="2" id="KW-0805">Transcription regulation</keyword>